<dbReference type="Gene3D" id="3.30.420.40">
    <property type="match status" value="2"/>
</dbReference>
<dbReference type="AlphaFoldDB" id="A0A4R7FL80"/>
<dbReference type="RefSeq" id="WP_211342674.1">
    <property type="nucleotide sequence ID" value="NZ_BAAARP010000002.1"/>
</dbReference>
<gene>
    <name evidence="2" type="ORF">CLV52_2073</name>
</gene>
<proteinExistence type="predicted"/>
<dbReference type="InterPro" id="IPR043129">
    <property type="entry name" value="ATPase_NBD"/>
</dbReference>
<reference evidence="2 3" key="1">
    <citation type="submission" date="2019-03" db="EMBL/GenBank/DDBJ databases">
        <title>Genomic Encyclopedia of Archaeal and Bacterial Type Strains, Phase II (KMG-II): from individual species to whole genera.</title>
        <authorList>
            <person name="Goeker M."/>
        </authorList>
    </citation>
    <scope>NUCLEOTIDE SEQUENCE [LARGE SCALE GENOMIC DNA]</scope>
    <source>
        <strain evidence="2 3">DSM 24782</strain>
    </source>
</reference>
<accession>A0A4R7FL80</accession>
<keyword evidence="2" id="KW-0418">Kinase</keyword>
<dbReference type="PANTHER" id="PTHR43190:SF3">
    <property type="entry name" value="N-ACETYL-D-GLUCOSAMINE KINASE"/>
    <property type="match status" value="1"/>
</dbReference>
<comment type="caution">
    <text evidence="2">The sequence shown here is derived from an EMBL/GenBank/DDBJ whole genome shotgun (WGS) entry which is preliminary data.</text>
</comment>
<keyword evidence="2" id="KW-0808">Transferase</keyword>
<feature type="domain" description="ATPase BadF/BadG/BcrA/BcrD type" evidence="1">
    <location>
        <begin position="5"/>
        <end position="293"/>
    </location>
</feature>
<organism evidence="2 3">
    <name type="scientific">Amnibacterium kyonggiense</name>
    <dbReference type="NCBI Taxonomy" id="595671"/>
    <lineage>
        <taxon>Bacteria</taxon>
        <taxon>Bacillati</taxon>
        <taxon>Actinomycetota</taxon>
        <taxon>Actinomycetes</taxon>
        <taxon>Micrococcales</taxon>
        <taxon>Microbacteriaceae</taxon>
        <taxon>Amnibacterium</taxon>
    </lineage>
</organism>
<dbReference type="EMBL" id="SOAM01000002">
    <property type="protein sequence ID" value="TDS77133.1"/>
    <property type="molecule type" value="Genomic_DNA"/>
</dbReference>
<dbReference type="InterPro" id="IPR052519">
    <property type="entry name" value="Euk-type_GlcNAc_Kinase"/>
</dbReference>
<dbReference type="SUPFAM" id="SSF53067">
    <property type="entry name" value="Actin-like ATPase domain"/>
    <property type="match status" value="2"/>
</dbReference>
<sequence length="297" mass="30337">MARFLGVDGGGTKTAFVVADEHGAVLAEATAPSLYAFPADAGLIRSVLRQGLDALGIEPATIDRAFFALPGHGESTPDLPVLERVPGEVLGHERYAVGNDMVAGWAGSLGGADGINVVAGTGSIAYGEWAGRTARAGGWSEVFGDEGSGYWTAVRGLSAFTRMSDGRLPRGPLHARIREAVAAPTDLDVIGVVVGEWAEDRARIAALSRVVVAAAEDGDAVASAIVEEAGRELAALVQAVRRTLGAEGVVPVSYSGGMFQAPLVLAAFTAALGDAVDLRAPLHGPALGAALLARRLP</sequence>
<protein>
    <submittedName>
        <fullName evidence="2">N-acetylglucosamine kinase-like BadF-type ATPase</fullName>
    </submittedName>
</protein>
<dbReference type="GO" id="GO:0016301">
    <property type="term" value="F:kinase activity"/>
    <property type="evidence" value="ECO:0007669"/>
    <property type="project" value="UniProtKB-KW"/>
</dbReference>
<name>A0A4R7FL80_9MICO</name>
<dbReference type="PANTHER" id="PTHR43190">
    <property type="entry name" value="N-ACETYL-D-GLUCOSAMINE KINASE"/>
    <property type="match status" value="1"/>
</dbReference>
<dbReference type="Proteomes" id="UP000295344">
    <property type="component" value="Unassembled WGS sequence"/>
</dbReference>
<dbReference type="CDD" id="cd24007">
    <property type="entry name" value="ASKHA_NBD_eukNAGK-like"/>
    <property type="match status" value="1"/>
</dbReference>
<evidence type="ECO:0000313" key="3">
    <source>
        <dbReference type="Proteomes" id="UP000295344"/>
    </source>
</evidence>
<dbReference type="Pfam" id="PF01869">
    <property type="entry name" value="BcrAD_BadFG"/>
    <property type="match status" value="1"/>
</dbReference>
<evidence type="ECO:0000313" key="2">
    <source>
        <dbReference type="EMBL" id="TDS77133.1"/>
    </source>
</evidence>
<keyword evidence="3" id="KW-1185">Reference proteome</keyword>
<dbReference type="InterPro" id="IPR002731">
    <property type="entry name" value="ATPase_BadF"/>
</dbReference>
<evidence type="ECO:0000259" key="1">
    <source>
        <dbReference type="Pfam" id="PF01869"/>
    </source>
</evidence>